<proteinExistence type="predicted"/>
<evidence type="ECO:0000256" key="1">
    <source>
        <dbReference type="SAM" id="MobiDB-lite"/>
    </source>
</evidence>
<name>A0A0A9GEC0_ARUDO</name>
<accession>A0A0A9GEC0</accession>
<organism evidence="2">
    <name type="scientific">Arundo donax</name>
    <name type="common">Giant reed</name>
    <name type="synonym">Donax arundinaceus</name>
    <dbReference type="NCBI Taxonomy" id="35708"/>
    <lineage>
        <taxon>Eukaryota</taxon>
        <taxon>Viridiplantae</taxon>
        <taxon>Streptophyta</taxon>
        <taxon>Embryophyta</taxon>
        <taxon>Tracheophyta</taxon>
        <taxon>Spermatophyta</taxon>
        <taxon>Magnoliopsida</taxon>
        <taxon>Liliopsida</taxon>
        <taxon>Poales</taxon>
        <taxon>Poaceae</taxon>
        <taxon>PACMAD clade</taxon>
        <taxon>Arundinoideae</taxon>
        <taxon>Arundineae</taxon>
        <taxon>Arundo</taxon>
    </lineage>
</organism>
<dbReference type="AlphaFoldDB" id="A0A0A9GEC0"/>
<sequence>MLCRTMPLGCRHARARAMAAGLSSSTRGRCAGLQSTATQLPRGLRHDSPAAPPNVTTSLVAGAVARAWRRGGLEVTPMHRGGLGATARPREGLQEMARRRQGLGAPARRHQRLEACARRHGGLQGMAARRRWHGGAEGGCVLGRGPEEDEARVGRRRRQVRADLDLARLGGQRRVQEQRAQRRP</sequence>
<feature type="region of interest" description="Disordered" evidence="1">
    <location>
        <begin position="135"/>
        <end position="157"/>
    </location>
</feature>
<evidence type="ECO:0000313" key="2">
    <source>
        <dbReference type="EMBL" id="JAE22847.1"/>
    </source>
</evidence>
<reference evidence="2" key="2">
    <citation type="journal article" date="2015" name="Data Brief">
        <title>Shoot transcriptome of the giant reed, Arundo donax.</title>
        <authorList>
            <person name="Barrero R.A."/>
            <person name="Guerrero F.D."/>
            <person name="Moolhuijzen P."/>
            <person name="Goolsby J.A."/>
            <person name="Tidwell J."/>
            <person name="Bellgard S.E."/>
            <person name="Bellgard M.I."/>
        </authorList>
    </citation>
    <scope>NUCLEOTIDE SEQUENCE</scope>
    <source>
        <tissue evidence="2">Shoot tissue taken approximately 20 cm above the soil surface</tissue>
    </source>
</reference>
<reference evidence="2" key="1">
    <citation type="submission" date="2014-09" db="EMBL/GenBank/DDBJ databases">
        <authorList>
            <person name="Magalhaes I.L.F."/>
            <person name="Oliveira U."/>
            <person name="Santos F.R."/>
            <person name="Vidigal T.H.D.A."/>
            <person name="Brescovit A.D."/>
            <person name="Santos A.J."/>
        </authorList>
    </citation>
    <scope>NUCLEOTIDE SEQUENCE</scope>
    <source>
        <tissue evidence="2">Shoot tissue taken approximately 20 cm above the soil surface</tissue>
    </source>
</reference>
<dbReference type="EMBL" id="GBRH01175049">
    <property type="protein sequence ID" value="JAE22847.1"/>
    <property type="molecule type" value="Transcribed_RNA"/>
</dbReference>
<protein>
    <submittedName>
        <fullName evidence="2">Uncharacterized protein</fullName>
    </submittedName>
</protein>